<dbReference type="OrthoDB" id="9111805at2"/>
<protein>
    <submittedName>
        <fullName evidence="1">Uncharacterized protein</fullName>
    </submittedName>
</protein>
<name>A0A4Y9TBD6_9BURK</name>
<dbReference type="EMBL" id="SPUM01000002">
    <property type="protein sequence ID" value="TFW36189.1"/>
    <property type="molecule type" value="Genomic_DNA"/>
</dbReference>
<keyword evidence="2" id="KW-1185">Reference proteome</keyword>
<gene>
    <name evidence="1" type="ORF">E4O92_00345</name>
</gene>
<evidence type="ECO:0000313" key="2">
    <source>
        <dbReference type="Proteomes" id="UP000297258"/>
    </source>
</evidence>
<dbReference type="AlphaFoldDB" id="A0A4Y9TBD6"/>
<comment type="caution">
    <text evidence="1">The sequence shown here is derived from an EMBL/GenBank/DDBJ whole genome shotgun (WGS) entry which is preliminary data.</text>
</comment>
<reference evidence="1 2" key="1">
    <citation type="submission" date="2019-03" db="EMBL/GenBank/DDBJ databases">
        <title>Draft genome of Massilia hortus sp. nov., a novel bacterial species of the Oxalobacteraceae family.</title>
        <authorList>
            <person name="Peta V."/>
            <person name="Raths R."/>
            <person name="Bucking H."/>
        </authorList>
    </citation>
    <scope>NUCLEOTIDE SEQUENCE [LARGE SCALE GENOMIC DNA]</scope>
    <source>
        <strain evidence="1 2">ONC3</strain>
    </source>
</reference>
<dbReference type="Proteomes" id="UP000297258">
    <property type="component" value="Unassembled WGS sequence"/>
</dbReference>
<accession>A0A4Y9TBD6</accession>
<proteinExistence type="predicted"/>
<organism evidence="1 2">
    <name type="scientific">Massilia horti</name>
    <dbReference type="NCBI Taxonomy" id="2562153"/>
    <lineage>
        <taxon>Bacteria</taxon>
        <taxon>Pseudomonadati</taxon>
        <taxon>Pseudomonadota</taxon>
        <taxon>Betaproteobacteria</taxon>
        <taxon>Burkholderiales</taxon>
        <taxon>Oxalobacteraceae</taxon>
        <taxon>Telluria group</taxon>
        <taxon>Massilia</taxon>
    </lineage>
</organism>
<evidence type="ECO:0000313" key="1">
    <source>
        <dbReference type="EMBL" id="TFW36189.1"/>
    </source>
</evidence>
<sequence>MSRWLADHCELHVSARGISLLRGGERIGLACQAGEWELLAAELPGCVPANARLSVTLADCWARYFLLVPPDGLASLRDCRLLLAARFEALYGQPADDWLLQADWQAGAPMLACAIPRGVVRSFAAFRLARLLPELLDRWNRYCPRLPLTGALCGNADGLANLLYWRDGLMRVVRQQRGADPDALLALELARLGAQPPQALFWSGPAAPAGWAGLEERA</sequence>
<dbReference type="RefSeq" id="WP_135187753.1">
    <property type="nucleotide sequence ID" value="NZ_SPUM01000002.1"/>
</dbReference>